<reference evidence="2 3" key="1">
    <citation type="submission" date="2019-11" db="EMBL/GenBank/DDBJ databases">
        <title>Comparative genomics of hydrocarbon-degrading Desulfosarcina strains.</title>
        <authorList>
            <person name="Watanabe M."/>
            <person name="Kojima H."/>
            <person name="Fukui M."/>
        </authorList>
    </citation>
    <scope>NUCLEOTIDE SEQUENCE [LARGE SCALE GENOMIC DNA]</scope>
    <source>
        <strain evidence="2 3">28bB2T</strain>
    </source>
</reference>
<dbReference type="EMBL" id="AP021876">
    <property type="protein sequence ID" value="BBO83177.1"/>
    <property type="molecule type" value="Genomic_DNA"/>
</dbReference>
<evidence type="ECO:0000313" key="3">
    <source>
        <dbReference type="Proteomes" id="UP000425960"/>
    </source>
</evidence>
<gene>
    <name evidence="2" type="ORF">DSCO28_37430</name>
</gene>
<organism evidence="2 3">
    <name type="scientific">Desulfosarcina ovata subsp. sediminis</name>
    <dbReference type="NCBI Taxonomy" id="885957"/>
    <lineage>
        <taxon>Bacteria</taxon>
        <taxon>Pseudomonadati</taxon>
        <taxon>Thermodesulfobacteriota</taxon>
        <taxon>Desulfobacteria</taxon>
        <taxon>Desulfobacterales</taxon>
        <taxon>Desulfosarcinaceae</taxon>
        <taxon>Desulfosarcina</taxon>
    </lineage>
</organism>
<sequence length="100" mass="11310">MKVQDYCKAMQAEVRAWKEKLEAMKKVTDSYGTEQKEKILPLVGQLEQEVTSAQMRVQQLETECPSDWSPMKNEIDDLFGTIGSSVDRAWRDLSPGEVGG</sequence>
<evidence type="ECO:0000313" key="2">
    <source>
        <dbReference type="EMBL" id="BBO83177.1"/>
    </source>
</evidence>
<protein>
    <submittedName>
        <fullName evidence="2">Uncharacterized protein</fullName>
    </submittedName>
</protein>
<feature type="coiled-coil region" evidence="1">
    <location>
        <begin position="7"/>
        <end position="63"/>
    </location>
</feature>
<accession>A0A5K7ZSI0</accession>
<proteinExistence type="predicted"/>
<evidence type="ECO:0000256" key="1">
    <source>
        <dbReference type="SAM" id="Coils"/>
    </source>
</evidence>
<dbReference type="KEGG" id="dov:DSCO28_37430"/>
<dbReference type="RefSeq" id="WP_155323456.1">
    <property type="nucleotide sequence ID" value="NZ_AP021876.1"/>
</dbReference>
<keyword evidence="1" id="KW-0175">Coiled coil</keyword>
<name>A0A5K7ZSI0_9BACT</name>
<dbReference type="Proteomes" id="UP000425960">
    <property type="component" value="Chromosome"/>
</dbReference>
<dbReference type="AlphaFoldDB" id="A0A5K7ZSI0"/>